<name>A0A6G0TDJ8_APHGL</name>
<accession>A0A6G0TDJ8</accession>
<evidence type="ECO:0000313" key="1">
    <source>
        <dbReference type="EMBL" id="KAE9531232.1"/>
    </source>
</evidence>
<organism evidence="1 2">
    <name type="scientific">Aphis glycines</name>
    <name type="common">Soybean aphid</name>
    <dbReference type="NCBI Taxonomy" id="307491"/>
    <lineage>
        <taxon>Eukaryota</taxon>
        <taxon>Metazoa</taxon>
        <taxon>Ecdysozoa</taxon>
        <taxon>Arthropoda</taxon>
        <taxon>Hexapoda</taxon>
        <taxon>Insecta</taxon>
        <taxon>Pterygota</taxon>
        <taxon>Neoptera</taxon>
        <taxon>Paraneoptera</taxon>
        <taxon>Hemiptera</taxon>
        <taxon>Sternorrhyncha</taxon>
        <taxon>Aphidomorpha</taxon>
        <taxon>Aphidoidea</taxon>
        <taxon>Aphididae</taxon>
        <taxon>Aphidini</taxon>
        <taxon>Aphis</taxon>
        <taxon>Aphis</taxon>
    </lineage>
</organism>
<reference evidence="1 2" key="1">
    <citation type="submission" date="2019-08" db="EMBL/GenBank/DDBJ databases">
        <title>The genome of the soybean aphid Biotype 1, its phylome, world population structure and adaptation to the North American continent.</title>
        <authorList>
            <person name="Giordano R."/>
            <person name="Donthu R.K."/>
            <person name="Hernandez A.G."/>
            <person name="Wright C.L."/>
            <person name="Zimin A.V."/>
        </authorList>
    </citation>
    <scope>NUCLEOTIDE SEQUENCE [LARGE SCALE GENOMIC DNA]</scope>
    <source>
        <tissue evidence="1">Whole aphids</tissue>
    </source>
</reference>
<proteinExistence type="predicted"/>
<dbReference type="AlphaFoldDB" id="A0A6G0TDJ8"/>
<dbReference type="Proteomes" id="UP000475862">
    <property type="component" value="Unassembled WGS sequence"/>
</dbReference>
<evidence type="ECO:0000313" key="2">
    <source>
        <dbReference type="Proteomes" id="UP000475862"/>
    </source>
</evidence>
<gene>
    <name evidence="1" type="ORF">AGLY_010438</name>
</gene>
<protein>
    <submittedName>
        <fullName evidence="1">Uncharacterized protein</fullName>
    </submittedName>
</protein>
<dbReference type="EMBL" id="VYZN01000041">
    <property type="protein sequence ID" value="KAE9531232.1"/>
    <property type="molecule type" value="Genomic_DNA"/>
</dbReference>
<sequence length="216" mass="24690">MIGITEGNKQHKLDSAESKFALMYDSKTETINHQLLFTIIGKSYTSDFNYNLSLSIKVIWTISFFAKRLSCLQWGTRILVPNSLLFFRRIAYRLTAVRPFKKYNHFMFLKGLTAVSLCAMSLKNSGLFGKIIINSQTGYSIAKNLKNEMRIQLIFNNLIIKTSKCLKILKKSNKSVYEDSETRLGTFLKGPPSFDETLESDAFSSSSALYSFRNHE</sequence>
<keyword evidence="2" id="KW-1185">Reference proteome</keyword>
<comment type="caution">
    <text evidence="1">The sequence shown here is derived from an EMBL/GenBank/DDBJ whole genome shotgun (WGS) entry which is preliminary data.</text>
</comment>